<comment type="caution">
    <text evidence="1">The sequence shown here is derived from an EMBL/GenBank/DDBJ whole genome shotgun (WGS) entry which is preliminary data.</text>
</comment>
<gene>
    <name evidence="1" type="ORF">DJ93_2930</name>
</gene>
<name>A0A090YU12_9BACI</name>
<dbReference type="EMBL" id="JMQC01000008">
    <property type="protein sequence ID" value="KFN01453.1"/>
    <property type="molecule type" value="Genomic_DNA"/>
</dbReference>
<keyword evidence="1" id="KW-0813">Transport</keyword>
<protein>
    <submittedName>
        <fullName evidence="1">Putative sugar transporter</fullName>
    </submittedName>
</protein>
<reference evidence="1 2" key="1">
    <citation type="submission" date="2014-04" db="EMBL/GenBank/DDBJ databases">
        <authorList>
            <person name="Bishop-Lilly K.A."/>
            <person name="Broomall S.M."/>
            <person name="Chain P.S."/>
            <person name="Chertkov O."/>
            <person name="Coyne S.R."/>
            <person name="Daligault H.E."/>
            <person name="Davenport K.W."/>
            <person name="Erkkila T."/>
            <person name="Frey K.G."/>
            <person name="Gibbons H.S."/>
            <person name="Gu W."/>
            <person name="Jaissle J."/>
            <person name="Johnson S.L."/>
            <person name="Koroleva G.I."/>
            <person name="Ladner J.T."/>
            <person name="Lo C.-C."/>
            <person name="Minogue T.D."/>
            <person name="Munk C."/>
            <person name="Palacios G.F."/>
            <person name="Redden C.L."/>
            <person name="Rosenzweig C.N."/>
            <person name="Scholz M.B."/>
            <person name="Teshima H."/>
            <person name="Xu Y."/>
        </authorList>
    </citation>
    <scope>NUCLEOTIDE SEQUENCE [LARGE SCALE GENOMIC DNA]</scope>
    <source>
        <strain evidence="1 2">BHP</strain>
    </source>
</reference>
<sequence>MKALFKNRAFMLVMASDILQQFAIWIRNMVLLYFIMERTNNDLVLRM</sequence>
<evidence type="ECO:0000313" key="1">
    <source>
        <dbReference type="EMBL" id="KFN01453.1"/>
    </source>
</evidence>
<dbReference type="STRING" id="1405.B7492_02520"/>
<dbReference type="Proteomes" id="UP000029389">
    <property type="component" value="Unassembled WGS sequence"/>
</dbReference>
<evidence type="ECO:0000313" key="2">
    <source>
        <dbReference type="Proteomes" id="UP000029389"/>
    </source>
</evidence>
<proteinExistence type="predicted"/>
<organism evidence="1 2">
    <name type="scientific">Bacillus clarus</name>
    <dbReference type="NCBI Taxonomy" id="2338372"/>
    <lineage>
        <taxon>Bacteria</taxon>
        <taxon>Bacillati</taxon>
        <taxon>Bacillota</taxon>
        <taxon>Bacilli</taxon>
        <taxon>Bacillales</taxon>
        <taxon>Bacillaceae</taxon>
        <taxon>Bacillus</taxon>
        <taxon>Bacillus cereus group</taxon>
    </lineage>
</organism>
<dbReference type="PATRIC" id="fig|1405.8.peg.3052"/>
<dbReference type="AlphaFoldDB" id="A0A090YU12"/>
<dbReference type="eggNOG" id="COG2271">
    <property type="taxonomic scope" value="Bacteria"/>
</dbReference>
<accession>A0A090YU12</accession>
<keyword evidence="1" id="KW-0762">Sugar transport</keyword>